<dbReference type="RefSeq" id="WP_186870220.1">
    <property type="nucleotide sequence ID" value="NZ_JACOOL010000008.1"/>
</dbReference>
<gene>
    <name evidence="2" type="ORF">H8S33_11890</name>
</gene>
<evidence type="ECO:0000313" key="2">
    <source>
        <dbReference type="EMBL" id="MBC5637509.1"/>
    </source>
</evidence>
<accession>A0A923L6U5</accession>
<name>A0A923L6U5_9BACI</name>
<dbReference type="EMBL" id="JACOOL010000008">
    <property type="protein sequence ID" value="MBC5637509.1"/>
    <property type="molecule type" value="Genomic_DNA"/>
</dbReference>
<dbReference type="Pfam" id="PF12647">
    <property type="entry name" value="RNHCP"/>
    <property type="match status" value="1"/>
</dbReference>
<dbReference type="AlphaFoldDB" id="A0A923L6U5"/>
<evidence type="ECO:0000313" key="3">
    <source>
        <dbReference type="Proteomes" id="UP000637359"/>
    </source>
</evidence>
<feature type="domain" description="RNHCP" evidence="1">
    <location>
        <begin position="8"/>
        <end position="90"/>
    </location>
</feature>
<evidence type="ECO:0000259" key="1">
    <source>
        <dbReference type="Pfam" id="PF12647"/>
    </source>
</evidence>
<keyword evidence="3" id="KW-1185">Reference proteome</keyword>
<sequence length="101" mass="11507">MSKKSENTGFQCERCGASVLPLTNGSFRNHCPYCLYSKHLDENPGDRSSLCHGLMEPIELTYHTKKGYQIVHRCCSCYKVQKNVVATNTVQEDNFFLLLTK</sequence>
<reference evidence="2" key="1">
    <citation type="submission" date="2020-08" db="EMBL/GenBank/DDBJ databases">
        <title>Genome public.</title>
        <authorList>
            <person name="Liu C."/>
            <person name="Sun Q."/>
        </authorList>
    </citation>
    <scope>NUCLEOTIDE SEQUENCE</scope>
    <source>
        <strain evidence="2">BX22</strain>
    </source>
</reference>
<comment type="caution">
    <text evidence="2">The sequence shown here is derived from an EMBL/GenBank/DDBJ whole genome shotgun (WGS) entry which is preliminary data.</text>
</comment>
<protein>
    <submittedName>
        <fullName evidence="2">RNHCP domain-containing protein</fullName>
    </submittedName>
</protein>
<dbReference type="InterPro" id="IPR024439">
    <property type="entry name" value="RNHCP"/>
</dbReference>
<proteinExistence type="predicted"/>
<organism evidence="2 3">
    <name type="scientific">Ornithinibacillus hominis</name>
    <dbReference type="NCBI Taxonomy" id="2763055"/>
    <lineage>
        <taxon>Bacteria</taxon>
        <taxon>Bacillati</taxon>
        <taxon>Bacillota</taxon>
        <taxon>Bacilli</taxon>
        <taxon>Bacillales</taxon>
        <taxon>Bacillaceae</taxon>
        <taxon>Ornithinibacillus</taxon>
    </lineage>
</organism>
<dbReference type="Proteomes" id="UP000637359">
    <property type="component" value="Unassembled WGS sequence"/>
</dbReference>